<keyword evidence="4" id="KW-1185">Reference proteome</keyword>
<protein>
    <recommendedName>
        <fullName evidence="6">DUF2628 domain-containing protein</fullName>
    </recommendedName>
</protein>
<dbReference type="Proteomes" id="UP001172737">
    <property type="component" value="Unassembled WGS sequence"/>
</dbReference>
<dbReference type="Proteomes" id="UP001172756">
    <property type="component" value="Unassembled WGS sequence"/>
</dbReference>
<organism evidence="3 4">
    <name type="scientific">Demequina lignilytica</name>
    <dbReference type="NCBI Taxonomy" id="3051663"/>
    <lineage>
        <taxon>Bacteria</taxon>
        <taxon>Bacillati</taxon>
        <taxon>Actinomycetota</taxon>
        <taxon>Actinomycetes</taxon>
        <taxon>Micrococcales</taxon>
        <taxon>Demequinaceae</taxon>
        <taxon>Demequina</taxon>
    </lineage>
</organism>
<feature type="transmembrane region" description="Helical" evidence="1">
    <location>
        <begin position="89"/>
        <end position="107"/>
    </location>
</feature>
<reference evidence="3" key="1">
    <citation type="submission" date="2023-06" db="EMBL/GenBank/DDBJ databases">
        <title>Sysu t00039.</title>
        <authorList>
            <person name="Gao L."/>
            <person name="Fang B.-Z."/>
            <person name="Li W.-J."/>
        </authorList>
    </citation>
    <scope>NUCLEOTIDE SEQUENCE</scope>
    <source>
        <strain evidence="3">SYSU T00039</strain>
    </source>
</reference>
<name>A0AAW7M843_9MICO</name>
<gene>
    <name evidence="2" type="ORF">QQ002_06460</name>
    <name evidence="3" type="ORF">QQX10_04895</name>
</gene>
<evidence type="ECO:0000313" key="3">
    <source>
        <dbReference type="EMBL" id="MDN4487505.1"/>
    </source>
</evidence>
<comment type="caution">
    <text evidence="3">The sequence shown here is derived from an EMBL/GenBank/DDBJ whole genome shotgun (WGS) entry which is preliminary data.</text>
</comment>
<dbReference type="AlphaFoldDB" id="A0AAW7M843"/>
<dbReference type="RefSeq" id="WP_301118563.1">
    <property type="nucleotide sequence ID" value="NZ_JAUHPX010000002.1"/>
</dbReference>
<dbReference type="EMBL" id="JAUHPX010000002">
    <property type="protein sequence ID" value="MDN4487505.1"/>
    <property type="molecule type" value="Genomic_DNA"/>
</dbReference>
<keyword evidence="1" id="KW-0472">Membrane</keyword>
<keyword evidence="1" id="KW-1133">Transmembrane helix</keyword>
<accession>A0AAW7M843</accession>
<keyword evidence="1" id="KW-0812">Transmembrane</keyword>
<evidence type="ECO:0000313" key="5">
    <source>
        <dbReference type="Proteomes" id="UP001172756"/>
    </source>
</evidence>
<dbReference type="EMBL" id="JAUHQB010000003">
    <property type="protein sequence ID" value="MDN4483177.1"/>
    <property type="molecule type" value="Genomic_DNA"/>
</dbReference>
<proteinExistence type="predicted"/>
<evidence type="ECO:0000313" key="2">
    <source>
        <dbReference type="EMBL" id="MDN4483177.1"/>
    </source>
</evidence>
<sequence length="115" mass="12832">MPMPASRPDGAPLPPHAVRKLENRSWRLKTSWWILPPLVSLGVLGWVGFVWAGFKTARVKYYVSGGAWLVFSSLVVLLPAGWWTGVIGIVSWFGAAIQAVIMNRTYLVERALRDL</sequence>
<evidence type="ECO:0000313" key="4">
    <source>
        <dbReference type="Proteomes" id="UP001172737"/>
    </source>
</evidence>
<feature type="transmembrane region" description="Helical" evidence="1">
    <location>
        <begin position="61"/>
        <end position="83"/>
    </location>
</feature>
<evidence type="ECO:0000256" key="1">
    <source>
        <dbReference type="SAM" id="Phobius"/>
    </source>
</evidence>
<evidence type="ECO:0008006" key="6">
    <source>
        <dbReference type="Google" id="ProtNLM"/>
    </source>
</evidence>
<reference evidence="2 5" key="2">
    <citation type="submission" date="2023-06" db="EMBL/GenBank/DDBJ databases">
        <title>SYSU T0a273.</title>
        <authorList>
            <person name="Gao L."/>
            <person name="Fang B.-Z."/>
            <person name="Li W.-J."/>
        </authorList>
    </citation>
    <scope>NUCLEOTIDE SEQUENCE [LARGE SCALE GENOMIC DNA]</scope>
    <source>
        <strain evidence="2 5">SYSU T0a273</strain>
    </source>
</reference>
<feature type="transmembrane region" description="Helical" evidence="1">
    <location>
        <begin position="32"/>
        <end position="54"/>
    </location>
</feature>